<keyword evidence="2" id="KW-1185">Reference proteome</keyword>
<evidence type="ECO:0000313" key="1">
    <source>
        <dbReference type="EMBL" id="OWQ84455.1"/>
    </source>
</evidence>
<name>A0A246IW51_9BURK</name>
<protein>
    <recommendedName>
        <fullName evidence="3">Beta-ketoacyl synthase N-terminal domain-containing protein</fullName>
    </recommendedName>
</protein>
<comment type="caution">
    <text evidence="1">The sequence shown here is derived from an EMBL/GenBank/DDBJ whole genome shotgun (WGS) entry which is preliminary data.</text>
</comment>
<organism evidence="1 2">
    <name type="scientific">Roseateles aquatilis</name>
    <dbReference type="NCBI Taxonomy" id="431061"/>
    <lineage>
        <taxon>Bacteria</taxon>
        <taxon>Pseudomonadati</taxon>
        <taxon>Pseudomonadota</taxon>
        <taxon>Betaproteobacteria</taxon>
        <taxon>Burkholderiales</taxon>
        <taxon>Sphaerotilaceae</taxon>
        <taxon>Roseateles</taxon>
    </lineage>
</organism>
<evidence type="ECO:0000313" key="2">
    <source>
        <dbReference type="Proteomes" id="UP000197468"/>
    </source>
</evidence>
<evidence type="ECO:0008006" key="3">
    <source>
        <dbReference type="Google" id="ProtNLM"/>
    </source>
</evidence>
<dbReference type="EMBL" id="NIOF01000016">
    <property type="protein sequence ID" value="OWQ84455.1"/>
    <property type="molecule type" value="Genomic_DNA"/>
</dbReference>
<dbReference type="Proteomes" id="UP000197468">
    <property type="component" value="Unassembled WGS sequence"/>
</dbReference>
<gene>
    <name evidence="1" type="ORF">CDN99_24510</name>
</gene>
<accession>A0A246IW51</accession>
<sequence>MSAAQAGPLFVIGCGIVSAVGYNAPSTLAALRAGVSGVRASGWLDPVSGEPLPCGRVSLPQRWGGSRLLAGLLAPAIWECLQASAAPLRLREVPLFIASSAPDRPGRPADLAAALPELLAQSLDDALHPASMVFQEDQIGGLHALLAARQWLAGGADRRAIVAGVDSLLERATLESLAQRRRLLTAMNIDGLHAGEAGAAVLVSLAPGEAGGLAVVGCGEGVERGTIDSTLATRGDGLTDAVGQALRQARLRLDDVAYRVTDLSGEHYKFKEAMIAALRLQEGPRETPLDLWHPIEYLGEIGAAIVPCLLAWAWHALDEGYAPGPTALCHVGSDQGGRGAMIARAVPGGNGSPSLGAQPS</sequence>
<dbReference type="OrthoDB" id="3078238at2"/>
<dbReference type="SUPFAM" id="SSF53901">
    <property type="entry name" value="Thiolase-like"/>
    <property type="match status" value="2"/>
</dbReference>
<dbReference type="RefSeq" id="WP_088387752.1">
    <property type="nucleotide sequence ID" value="NZ_NIOF01000016.1"/>
</dbReference>
<dbReference type="InterPro" id="IPR016039">
    <property type="entry name" value="Thiolase-like"/>
</dbReference>
<dbReference type="AlphaFoldDB" id="A0A246IW51"/>
<dbReference type="GO" id="GO:0016746">
    <property type="term" value="F:acyltransferase activity"/>
    <property type="evidence" value="ECO:0007669"/>
    <property type="project" value="InterPro"/>
</dbReference>
<proteinExistence type="predicted"/>
<reference evidence="1 2" key="1">
    <citation type="journal article" date="2008" name="Int. J. Syst. Evol. Microbiol.">
        <title>Description of Roseateles aquatilis sp. nov. and Roseateles terrae sp. nov., in the class Betaproteobacteria, and emended description of the genus Roseateles.</title>
        <authorList>
            <person name="Gomila M."/>
            <person name="Bowien B."/>
            <person name="Falsen E."/>
            <person name="Moore E.R."/>
            <person name="Lalucat J."/>
        </authorList>
    </citation>
    <scope>NUCLEOTIDE SEQUENCE [LARGE SCALE GENOMIC DNA]</scope>
    <source>
        <strain evidence="1 2">CCUG 48205</strain>
    </source>
</reference>
<dbReference type="Gene3D" id="3.40.47.10">
    <property type="match status" value="1"/>
</dbReference>